<dbReference type="STRING" id="215250.A0A316YLC3"/>
<dbReference type="GeneID" id="37046015"/>
<evidence type="ECO:0000259" key="3">
    <source>
        <dbReference type="Pfam" id="PF07859"/>
    </source>
</evidence>
<dbReference type="PANTHER" id="PTHR48081">
    <property type="entry name" value="AB HYDROLASE SUPERFAMILY PROTEIN C4A8.06C"/>
    <property type="match status" value="1"/>
</dbReference>
<keyword evidence="2" id="KW-0472">Membrane</keyword>
<keyword evidence="1 4" id="KW-0378">Hydrolase</keyword>
<dbReference type="InterPro" id="IPR050300">
    <property type="entry name" value="GDXG_lipolytic_enzyme"/>
</dbReference>
<dbReference type="InParanoid" id="A0A316YLC3"/>
<gene>
    <name evidence="4" type="ORF">FA10DRAFT_286768</name>
</gene>
<protein>
    <submittedName>
        <fullName evidence="4">Alpha/beta-hydrolase</fullName>
    </submittedName>
</protein>
<dbReference type="InterPro" id="IPR029058">
    <property type="entry name" value="AB_hydrolase_fold"/>
</dbReference>
<name>A0A316YLC3_9BASI</name>
<evidence type="ECO:0000256" key="2">
    <source>
        <dbReference type="SAM" id="Phobius"/>
    </source>
</evidence>
<dbReference type="AlphaFoldDB" id="A0A316YLC3"/>
<dbReference type="Gene3D" id="3.40.50.1820">
    <property type="entry name" value="alpha/beta hydrolase"/>
    <property type="match status" value="1"/>
</dbReference>
<sequence length="478" mass="53334">MTDPSALQIQRAVQLAKPPRVRKLVPILRMLLLHIVLVPTSLAYLPYALVRALVPFLRPARGWTAKQTLSVLYTRLAMELFVITKFQPVAPREGGWRETPGLIGGLLSLLNYTGPGGRVAHPRTALKAAMLPQHDEKKRGDRVWFGAPPLEYFRGILSINPTGRDGQGQVTDSDNYRGAPLVRPGEAKIRTRAFWFMPGGPKEHAPLPHREKGQDRQVILFFHGGAGVTFSAGDMFMGLTLARNLAQTSGFPVFSVDYHLAPFGRFPVPLIQCVSAYVHLTRDLGFRGDQIIVAGDSNGSHLALQIERFLRLEGAKIPSHQAQRQRGEPDFAAMLLLSPWLVATNDMMPERETNLKYDIVPRTYGDWGVKEMQFGPSRRTGMQLDDPWISPLLRPVEEVAQMPPTYIANGQLEVLVEEGKRFAAKCKQAGLITRYHVTPLEPHDFFCLAASLPNAKKVYKDFATWARHDVLAKAGYKV</sequence>
<keyword evidence="2" id="KW-0812">Transmembrane</keyword>
<evidence type="ECO:0000256" key="1">
    <source>
        <dbReference type="ARBA" id="ARBA00022801"/>
    </source>
</evidence>
<feature type="domain" description="Alpha/beta hydrolase fold-3" evidence="3">
    <location>
        <begin position="219"/>
        <end position="446"/>
    </location>
</feature>
<dbReference type="OrthoDB" id="2152029at2759"/>
<feature type="transmembrane region" description="Helical" evidence="2">
    <location>
        <begin position="27"/>
        <end position="49"/>
    </location>
</feature>
<dbReference type="GO" id="GO:0016787">
    <property type="term" value="F:hydrolase activity"/>
    <property type="evidence" value="ECO:0007669"/>
    <property type="project" value="UniProtKB-KW"/>
</dbReference>
<keyword evidence="5" id="KW-1185">Reference proteome</keyword>
<dbReference type="SUPFAM" id="SSF53474">
    <property type="entry name" value="alpha/beta-Hydrolases"/>
    <property type="match status" value="1"/>
</dbReference>
<evidence type="ECO:0000313" key="5">
    <source>
        <dbReference type="Proteomes" id="UP000245768"/>
    </source>
</evidence>
<proteinExistence type="predicted"/>
<evidence type="ECO:0000313" key="4">
    <source>
        <dbReference type="EMBL" id="PWN88863.1"/>
    </source>
</evidence>
<dbReference type="RefSeq" id="XP_025376061.1">
    <property type="nucleotide sequence ID" value="XM_025524099.1"/>
</dbReference>
<organism evidence="4 5">
    <name type="scientific">Acaromyces ingoldii</name>
    <dbReference type="NCBI Taxonomy" id="215250"/>
    <lineage>
        <taxon>Eukaryota</taxon>
        <taxon>Fungi</taxon>
        <taxon>Dikarya</taxon>
        <taxon>Basidiomycota</taxon>
        <taxon>Ustilaginomycotina</taxon>
        <taxon>Exobasidiomycetes</taxon>
        <taxon>Exobasidiales</taxon>
        <taxon>Cryptobasidiaceae</taxon>
        <taxon>Acaromyces</taxon>
    </lineage>
</organism>
<dbReference type="Proteomes" id="UP000245768">
    <property type="component" value="Unassembled WGS sequence"/>
</dbReference>
<keyword evidence="2" id="KW-1133">Transmembrane helix</keyword>
<reference evidence="4 5" key="1">
    <citation type="journal article" date="2018" name="Mol. Biol. Evol.">
        <title>Broad Genomic Sampling Reveals a Smut Pathogenic Ancestry of the Fungal Clade Ustilaginomycotina.</title>
        <authorList>
            <person name="Kijpornyongpan T."/>
            <person name="Mondo S.J."/>
            <person name="Barry K."/>
            <person name="Sandor L."/>
            <person name="Lee J."/>
            <person name="Lipzen A."/>
            <person name="Pangilinan J."/>
            <person name="LaButti K."/>
            <person name="Hainaut M."/>
            <person name="Henrissat B."/>
            <person name="Grigoriev I.V."/>
            <person name="Spatafora J.W."/>
            <person name="Aime M.C."/>
        </authorList>
    </citation>
    <scope>NUCLEOTIDE SEQUENCE [LARGE SCALE GENOMIC DNA]</scope>
    <source>
        <strain evidence="4 5">MCA 4198</strain>
    </source>
</reference>
<accession>A0A316YLC3</accession>
<dbReference type="EMBL" id="KZ819637">
    <property type="protein sequence ID" value="PWN88863.1"/>
    <property type="molecule type" value="Genomic_DNA"/>
</dbReference>
<dbReference type="InterPro" id="IPR013094">
    <property type="entry name" value="AB_hydrolase_3"/>
</dbReference>
<dbReference type="Pfam" id="PF07859">
    <property type="entry name" value="Abhydrolase_3"/>
    <property type="match status" value="1"/>
</dbReference>
<dbReference type="PANTHER" id="PTHR48081:SF26">
    <property type="entry name" value="ALPHA_BETA HYDROLASE FOLD-3 DOMAIN-CONTAINING PROTEIN"/>
    <property type="match status" value="1"/>
</dbReference>